<dbReference type="GO" id="GO:0016887">
    <property type="term" value="F:ATP hydrolysis activity"/>
    <property type="evidence" value="ECO:0007669"/>
    <property type="project" value="InterPro"/>
</dbReference>
<keyword evidence="8" id="KW-1278">Translocase</keyword>
<keyword evidence="3" id="KW-0997">Cell inner membrane</keyword>
<evidence type="ECO:0000256" key="10">
    <source>
        <dbReference type="SAM" id="MobiDB-lite"/>
    </source>
</evidence>
<evidence type="ECO:0000256" key="2">
    <source>
        <dbReference type="ARBA" id="ARBA00022475"/>
    </source>
</evidence>
<dbReference type="EMBL" id="CADIKM010000035">
    <property type="protein sequence ID" value="CAB3799994.1"/>
    <property type="molecule type" value="Genomic_DNA"/>
</dbReference>
<gene>
    <name evidence="12" type="primary">araG_4</name>
    <name evidence="12" type="ORF">LMG28138_04778</name>
</gene>
<evidence type="ECO:0000256" key="6">
    <source>
        <dbReference type="ARBA" id="ARBA00022741"/>
    </source>
</evidence>
<dbReference type="SMART" id="SM00382">
    <property type="entry name" value="AAA"/>
    <property type="match status" value="2"/>
</dbReference>
<feature type="domain" description="ABC transporter" evidence="11">
    <location>
        <begin position="6"/>
        <end position="245"/>
    </location>
</feature>
<dbReference type="InterPro" id="IPR003439">
    <property type="entry name" value="ABC_transporter-like_ATP-bd"/>
</dbReference>
<feature type="compositionally biased region" description="Polar residues" evidence="10">
    <location>
        <begin position="526"/>
        <end position="536"/>
    </location>
</feature>
<dbReference type="CDD" id="cd03216">
    <property type="entry name" value="ABC_Carb_Monos_I"/>
    <property type="match status" value="1"/>
</dbReference>
<feature type="region of interest" description="Disordered" evidence="10">
    <location>
        <begin position="505"/>
        <end position="536"/>
    </location>
</feature>
<accession>A0A6S7CXB1</accession>
<evidence type="ECO:0000256" key="7">
    <source>
        <dbReference type="ARBA" id="ARBA00022840"/>
    </source>
</evidence>
<dbReference type="Proteomes" id="UP000494115">
    <property type="component" value="Unassembled WGS sequence"/>
</dbReference>
<dbReference type="PANTHER" id="PTHR43790">
    <property type="entry name" value="CARBOHYDRATE TRANSPORT ATP-BINDING PROTEIN MG119-RELATED"/>
    <property type="match status" value="1"/>
</dbReference>
<dbReference type="InterPro" id="IPR027417">
    <property type="entry name" value="P-loop_NTPase"/>
</dbReference>
<dbReference type="PANTHER" id="PTHR43790:SF3">
    <property type="entry name" value="D-ALLOSE IMPORT ATP-BINDING PROTEIN ALSA-RELATED"/>
    <property type="match status" value="1"/>
</dbReference>
<evidence type="ECO:0000256" key="3">
    <source>
        <dbReference type="ARBA" id="ARBA00022519"/>
    </source>
</evidence>
<keyword evidence="5" id="KW-0677">Repeat</keyword>
<keyword evidence="13" id="KW-1185">Reference proteome</keyword>
<dbReference type="SUPFAM" id="SSF52540">
    <property type="entry name" value="P-loop containing nucleoside triphosphate hydrolases"/>
    <property type="match status" value="2"/>
</dbReference>
<dbReference type="PROSITE" id="PS50893">
    <property type="entry name" value="ABC_TRANSPORTER_2"/>
    <property type="match status" value="2"/>
</dbReference>
<dbReference type="InterPro" id="IPR050107">
    <property type="entry name" value="ABC_carbohydrate_import_ATPase"/>
</dbReference>
<evidence type="ECO:0000313" key="12">
    <source>
        <dbReference type="EMBL" id="CAB3799994.1"/>
    </source>
</evidence>
<evidence type="ECO:0000256" key="9">
    <source>
        <dbReference type="ARBA" id="ARBA00023136"/>
    </source>
</evidence>
<dbReference type="Gene3D" id="3.40.50.300">
    <property type="entry name" value="P-loop containing nucleotide triphosphate hydrolases"/>
    <property type="match status" value="2"/>
</dbReference>
<dbReference type="GO" id="GO:0005524">
    <property type="term" value="F:ATP binding"/>
    <property type="evidence" value="ECO:0007669"/>
    <property type="project" value="UniProtKB-KW"/>
</dbReference>
<feature type="compositionally biased region" description="Low complexity" evidence="10">
    <location>
        <begin position="505"/>
        <end position="522"/>
    </location>
</feature>
<dbReference type="AlphaFoldDB" id="A0A6S7CXB1"/>
<dbReference type="Pfam" id="PF00005">
    <property type="entry name" value="ABC_tran"/>
    <property type="match status" value="2"/>
</dbReference>
<dbReference type="RefSeq" id="WP_175107399.1">
    <property type="nucleotide sequence ID" value="NZ_CADIKM010000035.1"/>
</dbReference>
<evidence type="ECO:0000313" key="13">
    <source>
        <dbReference type="Proteomes" id="UP000494115"/>
    </source>
</evidence>
<feature type="domain" description="ABC transporter" evidence="11">
    <location>
        <begin position="254"/>
        <end position="501"/>
    </location>
</feature>
<dbReference type="CDD" id="cd03215">
    <property type="entry name" value="ABC_Carb_Monos_II"/>
    <property type="match status" value="1"/>
</dbReference>
<keyword evidence="6" id="KW-0547">Nucleotide-binding</keyword>
<sequence>MTISKLVLAGISRRFGSTIVLDRVDLTVAAGEVIALMGANGAGKSTLVKILAGVHPFDSGHIALDGVTIRPATPQHAKALGIVTVHQAIADTGVPSLSVAENLLLDRFCAPGQAFIGTRRTQLRAAREIAARIGLELDLSERLDRLTIADRQLIAIARVLAGRPKVVIFDEPTASLSDTEAQRLFEVIERLRDNGTAILYISHRLADLERIADRAVVLRDGRVGATFSRPIDFQAAIETMIGRDLKTAHSRATLRAVKPALSLSRVRLRSDREPFDLQVGIGEVVAITGAVGVGKTTLAEAIVGVRPLAGGTMSFEGNAWKPARPADAIRAGVFFAGEDRWRTSLFPASVPFASIAGTLSFPFLSRWFPLGRVDTRRENEVALEAIRRFGIKCSGPGDRLETLSGGNQQKVVIARWHAHPARLLLLDEPFQGVDIGARDDIIRAIREEASTRATIVFVSDHEEALEVADRIVVMDRHTVVADHPRHEMDIAQLVAATAARTDTSTPPAAAASAAVTTAVTSPPGSPSLSNYTAASP</sequence>
<evidence type="ECO:0000256" key="1">
    <source>
        <dbReference type="ARBA" id="ARBA00022448"/>
    </source>
</evidence>
<proteinExistence type="predicted"/>
<evidence type="ECO:0000256" key="4">
    <source>
        <dbReference type="ARBA" id="ARBA00022597"/>
    </source>
</evidence>
<keyword evidence="4" id="KW-0762">Sugar transport</keyword>
<evidence type="ECO:0000256" key="5">
    <source>
        <dbReference type="ARBA" id="ARBA00022737"/>
    </source>
</evidence>
<evidence type="ECO:0000259" key="11">
    <source>
        <dbReference type="PROSITE" id="PS50893"/>
    </source>
</evidence>
<dbReference type="InterPro" id="IPR003593">
    <property type="entry name" value="AAA+_ATPase"/>
</dbReference>
<keyword evidence="7 12" id="KW-0067">ATP-binding</keyword>
<reference evidence="12 13" key="1">
    <citation type="submission" date="2020-04" db="EMBL/GenBank/DDBJ databases">
        <authorList>
            <person name="De Canck E."/>
        </authorList>
    </citation>
    <scope>NUCLEOTIDE SEQUENCE [LARGE SCALE GENOMIC DNA]</scope>
    <source>
        <strain evidence="12 13">LMG 28138</strain>
    </source>
</reference>
<evidence type="ECO:0000256" key="8">
    <source>
        <dbReference type="ARBA" id="ARBA00022967"/>
    </source>
</evidence>
<name>A0A6S7CXB1_9BURK</name>
<organism evidence="12 13">
    <name type="scientific">Pararobbsia alpina</name>
    <dbReference type="NCBI Taxonomy" id="621374"/>
    <lineage>
        <taxon>Bacteria</taxon>
        <taxon>Pseudomonadati</taxon>
        <taxon>Pseudomonadota</taxon>
        <taxon>Betaproteobacteria</taxon>
        <taxon>Burkholderiales</taxon>
        <taxon>Burkholderiaceae</taxon>
        <taxon>Pararobbsia</taxon>
    </lineage>
</organism>
<keyword evidence="9" id="KW-0472">Membrane</keyword>
<keyword evidence="2" id="KW-1003">Cell membrane</keyword>
<protein>
    <submittedName>
        <fullName evidence="12">Arabinose import ATP-binding protein AraG</fullName>
    </submittedName>
</protein>
<keyword evidence="1" id="KW-0813">Transport</keyword>